<dbReference type="OrthoDB" id="7608935at2759"/>
<keyword evidence="6" id="KW-0539">Nucleus</keyword>
<feature type="compositionally biased region" description="Polar residues" evidence="8">
    <location>
        <begin position="722"/>
        <end position="731"/>
    </location>
</feature>
<evidence type="ECO:0000256" key="6">
    <source>
        <dbReference type="ARBA" id="ARBA00023242"/>
    </source>
</evidence>
<feature type="region of interest" description="Disordered" evidence="8">
    <location>
        <begin position="722"/>
        <end position="799"/>
    </location>
</feature>
<dbReference type="GO" id="GO:0071038">
    <property type="term" value="P:TRAMP-dependent tRNA surveillance pathway"/>
    <property type="evidence" value="ECO:0007669"/>
    <property type="project" value="TreeGrafter"/>
</dbReference>
<keyword evidence="5" id="KW-0862">Zinc</keyword>
<feature type="compositionally biased region" description="Polar residues" evidence="8">
    <location>
        <begin position="405"/>
        <end position="414"/>
    </location>
</feature>
<feature type="region of interest" description="Disordered" evidence="8">
    <location>
        <begin position="103"/>
        <end position="151"/>
    </location>
</feature>
<dbReference type="Gene3D" id="4.10.60.10">
    <property type="entry name" value="Zinc finger, CCHC-type"/>
    <property type="match status" value="1"/>
</dbReference>
<dbReference type="InterPro" id="IPR001878">
    <property type="entry name" value="Znf_CCHC"/>
</dbReference>
<dbReference type="GO" id="GO:0071031">
    <property type="term" value="P:nuclear mRNA surveillance of mRNA 3'-end processing"/>
    <property type="evidence" value="ECO:0007669"/>
    <property type="project" value="TreeGrafter"/>
</dbReference>
<evidence type="ECO:0000256" key="8">
    <source>
        <dbReference type="SAM" id="MobiDB-lite"/>
    </source>
</evidence>
<evidence type="ECO:0000256" key="5">
    <source>
        <dbReference type="ARBA" id="ARBA00022833"/>
    </source>
</evidence>
<evidence type="ECO:0000313" key="11">
    <source>
        <dbReference type="Proteomes" id="UP000624404"/>
    </source>
</evidence>
<feature type="compositionally biased region" description="Basic and acidic residues" evidence="8">
    <location>
        <begin position="322"/>
        <end position="331"/>
    </location>
</feature>
<proteinExistence type="predicted"/>
<evidence type="ECO:0000256" key="3">
    <source>
        <dbReference type="ARBA" id="ARBA00022737"/>
    </source>
</evidence>
<feature type="domain" description="CCHC-type" evidence="9">
    <location>
        <begin position="611"/>
        <end position="624"/>
    </location>
</feature>
<keyword evidence="4 7" id="KW-0863">Zinc-finger</keyword>
<dbReference type="GO" id="GO:0031499">
    <property type="term" value="C:TRAMP complex"/>
    <property type="evidence" value="ECO:0007669"/>
    <property type="project" value="TreeGrafter"/>
</dbReference>
<dbReference type="InterPro" id="IPR051644">
    <property type="entry name" value="TRAMP_AT-DNA-binding"/>
</dbReference>
<dbReference type="SMART" id="SM00343">
    <property type="entry name" value="ZnF_C2HC"/>
    <property type="match status" value="5"/>
</dbReference>
<sequence length="799" mass="85887">MDSPAEDVVDSRSNVVGRKRALHTSSDQGTQIVSIDSSSDESEGQPRKRAKQSPTESARVEINLTSSPMQKDSAAGAVKPGANIAQPVAWNQGVQSGLRTSFKSKKPALPQNPPLKETEQDPNNNGQGLVSPQGIEANPNTVGKFKGKSNQRPILTRKQLSKLSEERQLVLMTAYTQDVSALIDLYGWPVPEASQQSCLKYIEDGLTFYPTPIKKDQPVGYYSYGGGDVQLRELLNAEGKPIMIEHITYSDVLCALVVNNEFFKSGLSDKRAKAAFKAYMRHFYNHVPQRELFTTSLVEKAPFFMDVLKNSRPPSKGNVKPTPEEPSKKSGDSSNQKVTQAPAAQVPVIIDSEPNTAPAKTFSRVTPPDLTCAVDHYDANAAPAINNKDVVEDEAPMEQNNAVAANPTTESNGKLTARITPTPVTDINDPTRDRRILAEAATVQMNHGSSESVVGSDMEPPLVDLAVEIDYGQGSSASCERVPSPKSTPEDRAAILKYFPTTDGIILRRCLVCGSSGHDRALCPDSACSSCGSTGDHLTPACPRTSVCGKCRGVGHLTSHCPEKLRAAKEDVKCIICQSSSHLENQCHLIWRSFLPGTEEIKKVRSISVYCYFCGRTGHFGPECGLHHGEPASGGISWSSSNLEKYLDDATSHDSTSLGGNDHSIPSRGKKGFTIKGKANDPIELDDSDDDEGFIHPKVNMGSKNGQIQFSQVGAMQSFNQEPPFQFQGNARGNPNSRASSGNRGGRGGRGGGGSNGDKKKSKQKNGNSPPRGGGSDRKKAYRGRGGSGAARGAPRGRR</sequence>
<name>A0A8H2VQ19_9HELO</name>
<organism evidence="10 11">
    <name type="scientific">Sclerotinia trifoliorum</name>
    <dbReference type="NCBI Taxonomy" id="28548"/>
    <lineage>
        <taxon>Eukaryota</taxon>
        <taxon>Fungi</taxon>
        <taxon>Dikarya</taxon>
        <taxon>Ascomycota</taxon>
        <taxon>Pezizomycotina</taxon>
        <taxon>Leotiomycetes</taxon>
        <taxon>Helotiales</taxon>
        <taxon>Sclerotiniaceae</taxon>
        <taxon>Sclerotinia</taxon>
    </lineage>
</organism>
<feature type="compositionally biased region" description="Acidic residues" evidence="8">
    <location>
        <begin position="683"/>
        <end position="692"/>
    </location>
</feature>
<accession>A0A8H2VQ19</accession>
<dbReference type="GO" id="GO:0071039">
    <property type="term" value="P:nuclear polyadenylation-dependent CUT catabolic process"/>
    <property type="evidence" value="ECO:0007669"/>
    <property type="project" value="TreeGrafter"/>
</dbReference>
<protein>
    <submittedName>
        <fullName evidence="10">Da2a336a-a0a7-40f1-8805-14bacf8cf873-CDS</fullName>
    </submittedName>
</protein>
<dbReference type="GO" id="GO:0071035">
    <property type="term" value="P:nuclear polyadenylation-dependent rRNA catabolic process"/>
    <property type="evidence" value="ECO:0007669"/>
    <property type="project" value="TreeGrafter"/>
</dbReference>
<evidence type="ECO:0000256" key="7">
    <source>
        <dbReference type="PROSITE-ProRule" id="PRU00047"/>
    </source>
</evidence>
<comment type="subcellular location">
    <subcellularLocation>
        <location evidence="1">Nucleus</location>
    </subcellularLocation>
</comment>
<dbReference type="Proteomes" id="UP000624404">
    <property type="component" value="Unassembled WGS sequence"/>
</dbReference>
<dbReference type="PROSITE" id="PS50158">
    <property type="entry name" value="ZF_CCHC"/>
    <property type="match status" value="1"/>
</dbReference>
<feature type="region of interest" description="Disordered" evidence="8">
    <location>
        <begin position="309"/>
        <end position="343"/>
    </location>
</feature>
<feature type="region of interest" description="Disordered" evidence="8">
    <location>
        <begin position="1"/>
        <end position="78"/>
    </location>
</feature>
<comment type="caution">
    <text evidence="10">The sequence shown here is derived from an EMBL/GenBank/DDBJ whole genome shotgun (WGS) entry which is preliminary data.</text>
</comment>
<dbReference type="PANTHER" id="PTHR46543:SF1">
    <property type="entry name" value="ZINC FINGER CCHC DOMAIN-CONTAINING PROTEIN 7"/>
    <property type="match status" value="1"/>
</dbReference>
<dbReference type="AlphaFoldDB" id="A0A8H2VQ19"/>
<keyword evidence="11" id="KW-1185">Reference proteome</keyword>
<feature type="compositionally biased region" description="Gly residues" evidence="8">
    <location>
        <begin position="743"/>
        <end position="756"/>
    </location>
</feature>
<dbReference type="PANTHER" id="PTHR46543">
    <property type="entry name" value="ZINC FINGER CCHC DOMAIN-CONTAINING PROTEIN 7"/>
    <property type="match status" value="1"/>
</dbReference>
<evidence type="ECO:0000256" key="2">
    <source>
        <dbReference type="ARBA" id="ARBA00022723"/>
    </source>
</evidence>
<feature type="region of interest" description="Disordered" evidence="8">
    <location>
        <begin position="405"/>
        <end position="429"/>
    </location>
</feature>
<feature type="region of interest" description="Disordered" evidence="8">
    <location>
        <begin position="650"/>
        <end position="703"/>
    </location>
</feature>
<evidence type="ECO:0000259" key="9">
    <source>
        <dbReference type="PROSITE" id="PS50158"/>
    </source>
</evidence>
<dbReference type="GO" id="GO:0071036">
    <property type="term" value="P:nuclear polyadenylation-dependent snoRNA catabolic process"/>
    <property type="evidence" value="ECO:0007669"/>
    <property type="project" value="TreeGrafter"/>
</dbReference>
<dbReference type="GO" id="GO:0003723">
    <property type="term" value="F:RNA binding"/>
    <property type="evidence" value="ECO:0007669"/>
    <property type="project" value="TreeGrafter"/>
</dbReference>
<keyword evidence="3" id="KW-0677">Repeat</keyword>
<reference evidence="10" key="1">
    <citation type="submission" date="2020-10" db="EMBL/GenBank/DDBJ databases">
        <authorList>
            <person name="Kusch S."/>
        </authorList>
    </citation>
    <scope>NUCLEOTIDE SEQUENCE</scope>
    <source>
        <strain evidence="10">SwB9</strain>
    </source>
</reference>
<keyword evidence="2" id="KW-0479">Metal-binding</keyword>
<dbReference type="GO" id="GO:0071037">
    <property type="term" value="P:nuclear polyadenylation-dependent snRNA catabolic process"/>
    <property type="evidence" value="ECO:0007669"/>
    <property type="project" value="TreeGrafter"/>
</dbReference>
<gene>
    <name evidence="10" type="ORF">SCLTRI_LOCUS2384</name>
</gene>
<evidence type="ECO:0000256" key="4">
    <source>
        <dbReference type="ARBA" id="ARBA00022771"/>
    </source>
</evidence>
<evidence type="ECO:0000313" key="10">
    <source>
        <dbReference type="EMBL" id="CAD6442603.1"/>
    </source>
</evidence>
<dbReference type="EMBL" id="CAJHIA010000008">
    <property type="protein sequence ID" value="CAD6442603.1"/>
    <property type="molecule type" value="Genomic_DNA"/>
</dbReference>
<evidence type="ECO:0000256" key="1">
    <source>
        <dbReference type="ARBA" id="ARBA00004123"/>
    </source>
</evidence>
<feature type="compositionally biased region" description="Polar residues" evidence="8">
    <location>
        <begin position="121"/>
        <end position="130"/>
    </location>
</feature>
<feature type="compositionally biased region" description="Low complexity" evidence="8">
    <location>
        <begin position="732"/>
        <end position="742"/>
    </location>
</feature>
<dbReference type="GO" id="GO:0008270">
    <property type="term" value="F:zinc ion binding"/>
    <property type="evidence" value="ECO:0007669"/>
    <property type="project" value="UniProtKB-KW"/>
</dbReference>